<evidence type="ECO:0000256" key="13">
    <source>
        <dbReference type="ARBA" id="ARBA00022932"/>
    </source>
</evidence>
<protein>
    <recommendedName>
        <fullName evidence="2">DNA ligase (ATP)</fullName>
        <ecNumber evidence="2">6.5.1.1</ecNumber>
    </recommendedName>
    <alternativeName>
        <fullName evidence="19">NHEJ DNA polymerase</fullName>
    </alternativeName>
</protein>
<evidence type="ECO:0000256" key="18">
    <source>
        <dbReference type="ARBA" id="ARBA00023268"/>
    </source>
</evidence>
<evidence type="ECO:0000259" key="23">
    <source>
        <dbReference type="PROSITE" id="PS50160"/>
    </source>
</evidence>
<keyword evidence="25" id="KW-1185">Reference proteome</keyword>
<evidence type="ECO:0000256" key="8">
    <source>
        <dbReference type="ARBA" id="ARBA00022741"/>
    </source>
</evidence>
<keyword evidence="10" id="KW-0378">Hydrolase</keyword>
<dbReference type="AlphaFoldDB" id="A0A7W7T531"/>
<keyword evidence="6" id="KW-0540">Nuclease</keyword>
<dbReference type="GO" id="GO:0005524">
    <property type="term" value="F:ATP binding"/>
    <property type="evidence" value="ECO:0007669"/>
    <property type="project" value="UniProtKB-KW"/>
</dbReference>
<evidence type="ECO:0000256" key="12">
    <source>
        <dbReference type="ARBA" id="ARBA00022840"/>
    </source>
</evidence>
<dbReference type="CDD" id="cd04863">
    <property type="entry name" value="MtLigD_Pol_like"/>
    <property type="match status" value="1"/>
</dbReference>
<evidence type="ECO:0000256" key="21">
    <source>
        <dbReference type="ARBA" id="ARBA00049981"/>
    </source>
</evidence>
<dbReference type="RefSeq" id="WP_184670384.1">
    <property type="nucleotide sequence ID" value="NZ_BAABAI010000026.1"/>
</dbReference>
<keyword evidence="12" id="KW-0067">ATP-binding</keyword>
<evidence type="ECO:0000256" key="22">
    <source>
        <dbReference type="ARBA" id="ARBA00049990"/>
    </source>
</evidence>
<dbReference type="SUPFAM" id="SSF50249">
    <property type="entry name" value="Nucleic acid-binding proteins"/>
    <property type="match status" value="1"/>
</dbReference>
<keyword evidence="8" id="KW-0547">Nucleotide-binding</keyword>
<comment type="catalytic activity">
    <reaction evidence="20">
        <text>ATP + (deoxyribonucleotide)n-3'-hydroxyl + 5'-phospho-(deoxyribonucleotide)m = (deoxyribonucleotide)n+m + AMP + diphosphate.</text>
        <dbReference type="EC" id="6.5.1.1"/>
    </reaction>
</comment>
<dbReference type="Gene3D" id="3.90.920.10">
    <property type="entry name" value="DNA primase, PRIM domain"/>
    <property type="match status" value="1"/>
</dbReference>
<evidence type="ECO:0000256" key="15">
    <source>
        <dbReference type="ARBA" id="ARBA00023172"/>
    </source>
</evidence>
<comment type="caution">
    <text evidence="24">The sequence shown here is derived from an EMBL/GenBank/DDBJ whole genome shotgun (WGS) entry which is preliminary data.</text>
</comment>
<evidence type="ECO:0000256" key="6">
    <source>
        <dbReference type="ARBA" id="ARBA00022722"/>
    </source>
</evidence>
<dbReference type="EC" id="6.5.1.1" evidence="2"/>
<dbReference type="InterPro" id="IPR052171">
    <property type="entry name" value="NHEJ_LigD"/>
</dbReference>
<evidence type="ECO:0000313" key="24">
    <source>
        <dbReference type="EMBL" id="MBB4966416.1"/>
    </source>
</evidence>
<evidence type="ECO:0000256" key="7">
    <source>
        <dbReference type="ARBA" id="ARBA00022723"/>
    </source>
</evidence>
<keyword evidence="15" id="KW-0233">DNA recombination</keyword>
<feature type="domain" description="ATP-dependent DNA ligase family profile" evidence="23">
    <location>
        <begin position="103"/>
        <end position="226"/>
    </location>
</feature>
<keyword evidence="9" id="KW-0227">DNA damage</keyword>
<dbReference type="SUPFAM" id="SSF56091">
    <property type="entry name" value="DNA ligase/mRNA capping enzyme, catalytic domain"/>
    <property type="match status" value="1"/>
</dbReference>
<dbReference type="GO" id="GO:0003910">
    <property type="term" value="F:DNA ligase (ATP) activity"/>
    <property type="evidence" value="ECO:0007669"/>
    <property type="project" value="UniProtKB-EC"/>
</dbReference>
<dbReference type="GO" id="GO:0004527">
    <property type="term" value="F:exonuclease activity"/>
    <property type="evidence" value="ECO:0007669"/>
    <property type="project" value="UniProtKB-KW"/>
</dbReference>
<dbReference type="Gene3D" id="3.30.1490.70">
    <property type="match status" value="1"/>
</dbReference>
<dbReference type="Proteomes" id="UP000542674">
    <property type="component" value="Unassembled WGS sequence"/>
</dbReference>
<keyword evidence="14" id="KW-0238">DNA-binding</keyword>
<reference evidence="24 25" key="1">
    <citation type="submission" date="2020-08" db="EMBL/GenBank/DDBJ databases">
        <title>Sequencing the genomes of 1000 actinobacteria strains.</title>
        <authorList>
            <person name="Klenk H.-P."/>
        </authorList>
    </citation>
    <scope>NUCLEOTIDE SEQUENCE [LARGE SCALE GENOMIC DNA]</scope>
    <source>
        <strain evidence="24 25">DSM 45084</strain>
    </source>
</reference>
<evidence type="ECO:0000256" key="14">
    <source>
        <dbReference type="ARBA" id="ARBA00023125"/>
    </source>
</evidence>
<dbReference type="PROSITE" id="PS50160">
    <property type="entry name" value="DNA_LIGASE_A3"/>
    <property type="match status" value="1"/>
</dbReference>
<organism evidence="24 25">
    <name type="scientific">Saccharothrix violaceirubra</name>
    <dbReference type="NCBI Taxonomy" id="413306"/>
    <lineage>
        <taxon>Bacteria</taxon>
        <taxon>Bacillati</taxon>
        <taxon>Actinomycetota</taxon>
        <taxon>Actinomycetes</taxon>
        <taxon>Pseudonocardiales</taxon>
        <taxon>Pseudonocardiaceae</taxon>
        <taxon>Saccharothrix</taxon>
    </lineage>
</organism>
<evidence type="ECO:0000256" key="11">
    <source>
        <dbReference type="ARBA" id="ARBA00022839"/>
    </source>
</evidence>
<evidence type="ECO:0000256" key="16">
    <source>
        <dbReference type="ARBA" id="ARBA00023204"/>
    </source>
</evidence>
<evidence type="ECO:0000256" key="4">
    <source>
        <dbReference type="ARBA" id="ARBA00022679"/>
    </source>
</evidence>
<comment type="cofactor">
    <cofactor evidence="1">
        <name>Mn(2+)</name>
        <dbReference type="ChEBI" id="CHEBI:29035"/>
    </cofactor>
</comment>
<keyword evidence="16" id="KW-0234">DNA repair</keyword>
<dbReference type="CDD" id="cd07971">
    <property type="entry name" value="OBF_DNA_ligase_LigD"/>
    <property type="match status" value="1"/>
</dbReference>
<keyword evidence="7" id="KW-0479">Metal-binding</keyword>
<dbReference type="Pfam" id="PF01068">
    <property type="entry name" value="DNA_ligase_A_M"/>
    <property type="match status" value="1"/>
</dbReference>
<evidence type="ECO:0000313" key="25">
    <source>
        <dbReference type="Proteomes" id="UP000542674"/>
    </source>
</evidence>
<sequence>MSVPAWVAPMLAVDDGGRLPVGEAWAYEYKFDGYRAALRVGVGGDTVLTSRNGLDFTGEFRALVGAAEVGRDLVLDGEIVVWRDGRADFELLQERRGRFRKGKSVEEFPVRFLAFDLLAFGGTSSLDLPYDERRRLLLDLPLPDDRVAVVPALSGPVEDLLDRAAAEGYEGLVAKRRDSRYLPGKRSDDWRKHPFTRTAEVVVCGWHPGRGSFAGVVGGLVLGAYDPASGDLVHVGDVGTGFDTRERARLRDRLAGLERATPPFPVPPADRGARWVEPVLVGEVRFRHRTRGAGRLRGTSWRGLRDDRTPDEVIMPSKPAETRVTVRVGDRTLKLSNLDKTLYPDGFTKGEVIDYYSRVAPFLLPHLRGRPVTFLRFPEGVGGENFFQRNAGEGAPDWLTTVVLPSDASGTVEHALVDGLPALVWAANLAALELHVPQWTVDDVRLPDRLVFDLDPGPDTTVVECCRVAERLHAELTADGLVPVAKTSGSKGLQVYAGIRTADPMAPTAYAKAIAGKFTAATPRQVTATMAKAQRKGKVFIDWSQNNPAKTTVAPYSLRGRAEPTASTPVTWDEVHACRDPEDLVFTADDVLDRVAEHGDLFAAVAGRTALP</sequence>
<dbReference type="GO" id="GO:0046872">
    <property type="term" value="F:metal ion binding"/>
    <property type="evidence" value="ECO:0007669"/>
    <property type="project" value="UniProtKB-KW"/>
</dbReference>
<dbReference type="Pfam" id="PF21686">
    <property type="entry name" value="LigD_Prim-Pol"/>
    <property type="match status" value="1"/>
</dbReference>
<dbReference type="GO" id="GO:0003677">
    <property type="term" value="F:DNA binding"/>
    <property type="evidence" value="ECO:0007669"/>
    <property type="project" value="UniProtKB-KW"/>
</dbReference>
<evidence type="ECO:0000256" key="9">
    <source>
        <dbReference type="ARBA" id="ARBA00022763"/>
    </source>
</evidence>
<keyword evidence="11" id="KW-0269">Exonuclease</keyword>
<dbReference type="InterPro" id="IPR014143">
    <property type="entry name" value="NHEJ_ligase_prk"/>
</dbReference>
<keyword evidence="3 24" id="KW-0436">Ligase</keyword>
<dbReference type="InterPro" id="IPR012309">
    <property type="entry name" value="DNA_ligase_ATP-dep_C"/>
</dbReference>
<evidence type="ECO:0000256" key="5">
    <source>
        <dbReference type="ARBA" id="ARBA00022695"/>
    </source>
</evidence>
<evidence type="ECO:0000256" key="1">
    <source>
        <dbReference type="ARBA" id="ARBA00001936"/>
    </source>
</evidence>
<keyword evidence="4" id="KW-0808">Transferase</keyword>
<evidence type="ECO:0000256" key="17">
    <source>
        <dbReference type="ARBA" id="ARBA00023211"/>
    </source>
</evidence>
<proteinExistence type="inferred from homology"/>
<keyword evidence="18" id="KW-0511">Multifunctional enzyme</keyword>
<gene>
    <name evidence="24" type="ORF">F4559_003775</name>
</gene>
<dbReference type="PANTHER" id="PTHR42705">
    <property type="entry name" value="BIFUNCTIONAL NON-HOMOLOGOUS END JOINING PROTEIN LIGD"/>
    <property type="match status" value="1"/>
</dbReference>
<comment type="similarity">
    <text evidence="21">In the C-terminal section; belongs to the ATP-dependent DNA ligase family.</text>
</comment>
<evidence type="ECO:0000256" key="19">
    <source>
        <dbReference type="ARBA" id="ARBA00029943"/>
    </source>
</evidence>
<evidence type="ECO:0000256" key="20">
    <source>
        <dbReference type="ARBA" id="ARBA00034003"/>
    </source>
</evidence>
<evidence type="ECO:0000256" key="2">
    <source>
        <dbReference type="ARBA" id="ARBA00012727"/>
    </source>
</evidence>
<dbReference type="CDD" id="cd07906">
    <property type="entry name" value="Adenylation_DNA_ligase_LigD_LigC"/>
    <property type="match status" value="1"/>
</dbReference>
<dbReference type="NCBIfam" id="TIGR02776">
    <property type="entry name" value="NHEJ_ligase_prk"/>
    <property type="match status" value="1"/>
</dbReference>
<dbReference type="Gene3D" id="3.30.470.30">
    <property type="entry name" value="DNA ligase/mRNA capping enzyme"/>
    <property type="match status" value="1"/>
</dbReference>
<dbReference type="Gene3D" id="2.40.50.140">
    <property type="entry name" value="Nucleic acid-binding proteins"/>
    <property type="match status" value="1"/>
</dbReference>
<dbReference type="EMBL" id="JACHJS010000001">
    <property type="protein sequence ID" value="MBB4966416.1"/>
    <property type="molecule type" value="Genomic_DNA"/>
</dbReference>
<accession>A0A7W7T531</accession>
<dbReference type="GO" id="GO:0003887">
    <property type="term" value="F:DNA-directed DNA polymerase activity"/>
    <property type="evidence" value="ECO:0007669"/>
    <property type="project" value="UniProtKB-KW"/>
</dbReference>
<dbReference type="InterPro" id="IPR012340">
    <property type="entry name" value="NA-bd_OB-fold"/>
</dbReference>
<comment type="similarity">
    <text evidence="22">In the N-terminal section; belongs to the LigD polymerase family.</text>
</comment>
<dbReference type="InterPro" id="IPR014146">
    <property type="entry name" value="LigD_ligase_dom"/>
</dbReference>
<dbReference type="InterPro" id="IPR014145">
    <property type="entry name" value="LigD_pol_dom"/>
</dbReference>
<dbReference type="GO" id="GO:0006310">
    <property type="term" value="P:DNA recombination"/>
    <property type="evidence" value="ECO:0007669"/>
    <property type="project" value="UniProtKB-KW"/>
</dbReference>
<dbReference type="GO" id="GO:0006281">
    <property type="term" value="P:DNA repair"/>
    <property type="evidence" value="ECO:0007669"/>
    <property type="project" value="UniProtKB-KW"/>
</dbReference>
<dbReference type="NCBIfam" id="TIGR02779">
    <property type="entry name" value="NHEJ_ligase_lig"/>
    <property type="match status" value="1"/>
</dbReference>
<keyword evidence="17" id="KW-0464">Manganese</keyword>
<dbReference type="PANTHER" id="PTHR42705:SF2">
    <property type="entry name" value="BIFUNCTIONAL NON-HOMOLOGOUS END JOINING PROTEIN LIGD"/>
    <property type="match status" value="1"/>
</dbReference>
<name>A0A7W7T531_9PSEU</name>
<keyword evidence="13" id="KW-0239">DNA-directed DNA polymerase</keyword>
<dbReference type="NCBIfam" id="TIGR02778">
    <property type="entry name" value="ligD_pol"/>
    <property type="match status" value="1"/>
</dbReference>
<keyword evidence="5" id="KW-0548">Nucleotidyltransferase</keyword>
<dbReference type="Pfam" id="PF04679">
    <property type="entry name" value="DNA_ligase_A_C"/>
    <property type="match status" value="1"/>
</dbReference>
<evidence type="ECO:0000256" key="3">
    <source>
        <dbReference type="ARBA" id="ARBA00022598"/>
    </source>
</evidence>
<dbReference type="InterPro" id="IPR012310">
    <property type="entry name" value="DNA_ligase_ATP-dep_cent"/>
</dbReference>
<evidence type="ECO:0000256" key="10">
    <source>
        <dbReference type="ARBA" id="ARBA00022801"/>
    </source>
</evidence>
<dbReference type="InterPro" id="IPR033649">
    <property type="entry name" value="MtLigD_Pol-like"/>
</dbReference>